<comment type="caution">
    <text evidence="1">The sequence shown here is derived from an EMBL/GenBank/DDBJ whole genome shotgun (WGS) entry which is preliminary data.</text>
</comment>
<gene>
    <name evidence="1" type="ORF">MILVUS5_LOCUS36364</name>
</gene>
<organism evidence="1 2">
    <name type="scientific">Trifolium pratense</name>
    <name type="common">Red clover</name>
    <dbReference type="NCBI Taxonomy" id="57577"/>
    <lineage>
        <taxon>Eukaryota</taxon>
        <taxon>Viridiplantae</taxon>
        <taxon>Streptophyta</taxon>
        <taxon>Embryophyta</taxon>
        <taxon>Tracheophyta</taxon>
        <taxon>Spermatophyta</taxon>
        <taxon>Magnoliopsida</taxon>
        <taxon>eudicotyledons</taxon>
        <taxon>Gunneridae</taxon>
        <taxon>Pentapetalae</taxon>
        <taxon>rosids</taxon>
        <taxon>fabids</taxon>
        <taxon>Fabales</taxon>
        <taxon>Fabaceae</taxon>
        <taxon>Papilionoideae</taxon>
        <taxon>50 kb inversion clade</taxon>
        <taxon>NPAAA clade</taxon>
        <taxon>Hologalegina</taxon>
        <taxon>IRL clade</taxon>
        <taxon>Trifolieae</taxon>
        <taxon>Trifolium</taxon>
    </lineage>
</organism>
<evidence type="ECO:0000313" key="2">
    <source>
        <dbReference type="Proteomes" id="UP001177021"/>
    </source>
</evidence>
<proteinExistence type="predicted"/>
<accession>A0ACB0LWB0</accession>
<dbReference type="EMBL" id="CASHSV030000716">
    <property type="protein sequence ID" value="CAJ2672785.1"/>
    <property type="molecule type" value="Genomic_DNA"/>
</dbReference>
<reference evidence="1" key="1">
    <citation type="submission" date="2023-10" db="EMBL/GenBank/DDBJ databases">
        <authorList>
            <person name="Rodriguez Cubillos JULIANA M."/>
            <person name="De Vega J."/>
        </authorList>
    </citation>
    <scope>NUCLEOTIDE SEQUENCE</scope>
</reference>
<sequence>MLRYMSHCSFQHGSDCQQKSMLKPGSANGLSTQQRKREVGKAVGKLIGLALDLDDNFFDKPTILREPIANLRFLRYGEIDTVGQIRHRNLLPLLAHISRPDCHYLVYEFMKNGSLQDILTKVEREIDTVGQIRHRNLLPLLAHISRPDCHYLVYEFMKNGSLQDMLTKVEGGEAELDWLSRHKIALGVAAEIDTVGQIRHRNLLPLLAHISRPDCHYLVYEFMKNGSLQDMLTKVERGEAELDWLSRHKIALGVAAEIDTVSQIRHRNLLPLLAHISRPDCHYLVYEFMKNGSLQDMLTKVERGEAELDWLSRHKIALGVAAEIDTVGQIRHRNLLPLLAHISRPDCHYLVYEFMKNGSLQDMLTKVERGEAELDWLSRHKIALGVAAGLNISLKMNLSDI</sequence>
<keyword evidence="2" id="KW-1185">Reference proteome</keyword>
<dbReference type="Proteomes" id="UP001177021">
    <property type="component" value="Unassembled WGS sequence"/>
</dbReference>
<name>A0ACB0LWB0_TRIPR</name>
<evidence type="ECO:0000313" key="1">
    <source>
        <dbReference type="EMBL" id="CAJ2672785.1"/>
    </source>
</evidence>
<protein>
    <submittedName>
        <fullName evidence="1">Uncharacterized protein</fullName>
    </submittedName>
</protein>